<organism evidence="9 10">
    <name type="scientific">Hohenbuehelia grisea</name>
    <dbReference type="NCBI Taxonomy" id="104357"/>
    <lineage>
        <taxon>Eukaryota</taxon>
        <taxon>Fungi</taxon>
        <taxon>Dikarya</taxon>
        <taxon>Basidiomycota</taxon>
        <taxon>Agaricomycotina</taxon>
        <taxon>Agaricomycetes</taxon>
        <taxon>Agaricomycetidae</taxon>
        <taxon>Agaricales</taxon>
        <taxon>Pleurotineae</taxon>
        <taxon>Pleurotaceae</taxon>
        <taxon>Hohenbuehelia</taxon>
    </lineage>
</organism>
<reference evidence="10" key="1">
    <citation type="submission" date="2024-06" db="EMBL/GenBank/DDBJ databases">
        <title>Multi-omics analyses provide insights into the biosynthesis of the anticancer antibiotic pleurotin in Hohenbuehelia grisea.</title>
        <authorList>
            <person name="Weaver J.A."/>
            <person name="Alberti F."/>
        </authorList>
    </citation>
    <scope>NUCLEOTIDE SEQUENCE [LARGE SCALE GENOMIC DNA]</scope>
    <source>
        <strain evidence="10">T-177</strain>
    </source>
</reference>
<dbReference type="InterPro" id="IPR003807">
    <property type="entry name" value="DUF202"/>
</dbReference>
<evidence type="ECO:0000256" key="2">
    <source>
        <dbReference type="ARBA" id="ARBA00022475"/>
    </source>
</evidence>
<evidence type="ECO:0000313" key="9">
    <source>
        <dbReference type="EMBL" id="KAL0945973.1"/>
    </source>
</evidence>
<dbReference type="InterPro" id="IPR052053">
    <property type="entry name" value="IM_YidH-like"/>
</dbReference>
<dbReference type="Pfam" id="PF02656">
    <property type="entry name" value="DUF202"/>
    <property type="match status" value="1"/>
</dbReference>
<comment type="caution">
    <text evidence="9">The sequence shown here is derived from an EMBL/GenBank/DDBJ whole genome shotgun (WGS) entry which is preliminary data.</text>
</comment>
<evidence type="ECO:0000313" key="10">
    <source>
        <dbReference type="Proteomes" id="UP001556367"/>
    </source>
</evidence>
<gene>
    <name evidence="9" type="ORF">HGRIS_012251</name>
</gene>
<feature type="compositionally biased region" description="Polar residues" evidence="6">
    <location>
        <begin position="48"/>
        <end position="58"/>
    </location>
</feature>
<keyword evidence="3 7" id="KW-0812">Transmembrane</keyword>
<keyword evidence="5 7" id="KW-0472">Membrane</keyword>
<keyword evidence="10" id="KW-1185">Reference proteome</keyword>
<evidence type="ECO:0000256" key="5">
    <source>
        <dbReference type="ARBA" id="ARBA00023136"/>
    </source>
</evidence>
<evidence type="ECO:0000256" key="6">
    <source>
        <dbReference type="SAM" id="MobiDB-lite"/>
    </source>
</evidence>
<evidence type="ECO:0000259" key="8">
    <source>
        <dbReference type="Pfam" id="PF02656"/>
    </source>
</evidence>
<feature type="region of interest" description="Disordered" evidence="6">
    <location>
        <begin position="48"/>
        <end position="73"/>
    </location>
</feature>
<name>A0ABR3IRR0_9AGAR</name>
<protein>
    <recommendedName>
        <fullName evidence="8">DUF202 domain-containing protein</fullName>
    </recommendedName>
</protein>
<keyword evidence="2" id="KW-1003">Cell membrane</keyword>
<dbReference type="PANTHER" id="PTHR34187:SF2">
    <property type="entry name" value="DUF202 DOMAIN-CONTAINING PROTEIN"/>
    <property type="match status" value="1"/>
</dbReference>
<feature type="transmembrane region" description="Helical" evidence="7">
    <location>
        <begin position="134"/>
        <end position="153"/>
    </location>
</feature>
<accession>A0ABR3IRR0</accession>
<dbReference type="PANTHER" id="PTHR34187">
    <property type="entry name" value="FGR18P"/>
    <property type="match status" value="1"/>
</dbReference>
<evidence type="ECO:0000256" key="1">
    <source>
        <dbReference type="ARBA" id="ARBA00004651"/>
    </source>
</evidence>
<keyword evidence="4 7" id="KW-1133">Transmembrane helix</keyword>
<evidence type="ECO:0000256" key="7">
    <source>
        <dbReference type="SAM" id="Phobius"/>
    </source>
</evidence>
<comment type="subcellular location">
    <subcellularLocation>
        <location evidence="1">Cell membrane</location>
        <topology evidence="1">Multi-pass membrane protein</topology>
    </subcellularLocation>
</comment>
<feature type="domain" description="DUF202" evidence="8">
    <location>
        <begin position="93"/>
        <end position="165"/>
    </location>
</feature>
<dbReference type="Proteomes" id="UP001556367">
    <property type="component" value="Unassembled WGS sequence"/>
</dbReference>
<feature type="transmembrane region" description="Helical" evidence="7">
    <location>
        <begin position="174"/>
        <end position="199"/>
    </location>
</feature>
<evidence type="ECO:0000256" key="4">
    <source>
        <dbReference type="ARBA" id="ARBA00022989"/>
    </source>
</evidence>
<feature type="transmembrane region" description="Helical" evidence="7">
    <location>
        <begin position="101"/>
        <end position="122"/>
    </location>
</feature>
<evidence type="ECO:0000256" key="3">
    <source>
        <dbReference type="ARBA" id="ARBA00022692"/>
    </source>
</evidence>
<dbReference type="EMBL" id="JASNQZ010000015">
    <property type="protein sequence ID" value="KAL0945973.1"/>
    <property type="molecule type" value="Genomic_DNA"/>
</dbReference>
<proteinExistence type="predicted"/>
<sequence>MPCTRLGLRINGPSLETTPLLRDERRSIKSYSTTVSYCEVDSSSFLDSDSITGSSTPLNEEEPPESALSHSDDEEPIESSEYYIHNTSGAAQDHLVAECTFLAYVQTSLAIATAGIALAQSFMVYFENHPPTKVAILVAWLGGAGTFLSVWMLRYGHRRYFDIRRALSKSKYPVAHIGLTGIALALGGIIICTFVAILMSWREQRPWHRCDTHYSKSI</sequence>